<accession>A0AC61DAI4</accession>
<evidence type="ECO:0000313" key="1">
    <source>
        <dbReference type="EMBL" id="PHV70359.1"/>
    </source>
</evidence>
<dbReference type="Proteomes" id="UP000224460">
    <property type="component" value="Unassembled WGS sequence"/>
</dbReference>
<reference evidence="1" key="1">
    <citation type="submission" date="2017-10" db="EMBL/GenBank/DDBJ databases">
        <title>Genome sequence of cellulolytic Lachnospiraceae bacterium XHS1971 isolated from hotspring sediment.</title>
        <authorList>
            <person name="Vasudevan G."/>
            <person name="Joshi A.J."/>
            <person name="Hivarkar S."/>
            <person name="Lanjekar V.B."/>
            <person name="Dhakephalkar P.K."/>
            <person name="Dagar S."/>
        </authorList>
    </citation>
    <scope>NUCLEOTIDE SEQUENCE</scope>
    <source>
        <strain evidence="1">XHS1971</strain>
    </source>
</reference>
<sequence length="150" mass="17418">MEIERKFLVDCLPDLTHYKHKKLTQGYISTDPVIRVRQMGDSYFLTVKSQGHMIREEFDLPITKEQYESLLCKLECPPIEKVRYYIPLENNLIAELDVFTGSLHGLTTVEVEFNSSAAAHNFEVPSWFGKDITHDNRYKNNHLAIYGLPL</sequence>
<name>A0AC61DAI4_9FIRM</name>
<dbReference type="EMBL" id="PEDL01000011">
    <property type="protein sequence ID" value="PHV70359.1"/>
    <property type="molecule type" value="Genomic_DNA"/>
</dbReference>
<organism evidence="1 2">
    <name type="scientific">Sporanaerobium hydrogeniformans</name>
    <dbReference type="NCBI Taxonomy" id="3072179"/>
    <lineage>
        <taxon>Bacteria</taxon>
        <taxon>Bacillati</taxon>
        <taxon>Bacillota</taxon>
        <taxon>Clostridia</taxon>
        <taxon>Lachnospirales</taxon>
        <taxon>Lachnospiraceae</taxon>
        <taxon>Sporanaerobium</taxon>
    </lineage>
</organism>
<comment type="caution">
    <text evidence="1">The sequence shown here is derived from an EMBL/GenBank/DDBJ whole genome shotgun (WGS) entry which is preliminary data.</text>
</comment>
<protein>
    <submittedName>
        <fullName evidence="1">Adenylate cyclase</fullName>
    </submittedName>
</protein>
<keyword evidence="2" id="KW-1185">Reference proteome</keyword>
<proteinExistence type="predicted"/>
<gene>
    <name evidence="1" type="ORF">CS063_10745</name>
</gene>
<evidence type="ECO:0000313" key="2">
    <source>
        <dbReference type="Proteomes" id="UP000224460"/>
    </source>
</evidence>